<keyword evidence="2" id="KW-1185">Reference proteome</keyword>
<protein>
    <submittedName>
        <fullName evidence="1">Uncharacterized protein</fullName>
    </submittedName>
</protein>
<organism evidence="1 2">
    <name type="scientific">Elysia marginata</name>
    <dbReference type="NCBI Taxonomy" id="1093978"/>
    <lineage>
        <taxon>Eukaryota</taxon>
        <taxon>Metazoa</taxon>
        <taxon>Spiralia</taxon>
        <taxon>Lophotrochozoa</taxon>
        <taxon>Mollusca</taxon>
        <taxon>Gastropoda</taxon>
        <taxon>Heterobranchia</taxon>
        <taxon>Euthyneura</taxon>
        <taxon>Panpulmonata</taxon>
        <taxon>Sacoglossa</taxon>
        <taxon>Placobranchoidea</taxon>
        <taxon>Plakobranchidae</taxon>
        <taxon>Elysia</taxon>
    </lineage>
</organism>
<evidence type="ECO:0000313" key="1">
    <source>
        <dbReference type="EMBL" id="GFS23739.1"/>
    </source>
</evidence>
<dbReference type="Proteomes" id="UP000762676">
    <property type="component" value="Unassembled WGS sequence"/>
</dbReference>
<evidence type="ECO:0000313" key="2">
    <source>
        <dbReference type="Proteomes" id="UP000762676"/>
    </source>
</evidence>
<comment type="caution">
    <text evidence="1">The sequence shown here is derived from an EMBL/GenBank/DDBJ whole genome shotgun (WGS) entry which is preliminary data.</text>
</comment>
<proteinExistence type="predicted"/>
<name>A0AAV4JNP8_9GAST</name>
<gene>
    <name evidence="1" type="ORF">ElyMa_003396900</name>
</gene>
<dbReference type="EMBL" id="BMAT01007000">
    <property type="protein sequence ID" value="GFS23739.1"/>
    <property type="molecule type" value="Genomic_DNA"/>
</dbReference>
<reference evidence="1 2" key="1">
    <citation type="journal article" date="2021" name="Elife">
        <title>Chloroplast acquisition without the gene transfer in kleptoplastic sea slugs, Plakobranchus ocellatus.</title>
        <authorList>
            <person name="Maeda T."/>
            <person name="Takahashi S."/>
            <person name="Yoshida T."/>
            <person name="Shimamura S."/>
            <person name="Takaki Y."/>
            <person name="Nagai Y."/>
            <person name="Toyoda A."/>
            <person name="Suzuki Y."/>
            <person name="Arimoto A."/>
            <person name="Ishii H."/>
            <person name="Satoh N."/>
            <person name="Nishiyama T."/>
            <person name="Hasebe M."/>
            <person name="Maruyama T."/>
            <person name="Minagawa J."/>
            <person name="Obokata J."/>
            <person name="Shigenobu S."/>
        </authorList>
    </citation>
    <scope>NUCLEOTIDE SEQUENCE [LARGE SCALE GENOMIC DNA]</scope>
</reference>
<sequence>MTLKSTLEVIKVVPQKSSKTNNKPGDWSRKWLLKLHLQKCVVLKLGIRNKESEARHLITEKTYNGGDFTQLLPDSDTEKDLGVVVNNQLSFEQFVAKHTKLLRVTGYSE</sequence>
<dbReference type="AlphaFoldDB" id="A0AAV4JNP8"/>
<accession>A0AAV4JNP8</accession>